<dbReference type="PROSITE" id="PS50846">
    <property type="entry name" value="HMA_2"/>
    <property type="match status" value="1"/>
</dbReference>
<dbReference type="HOGENOM" id="CLU_134973_5_1_4"/>
<feature type="domain" description="HMA" evidence="1">
    <location>
        <begin position="2"/>
        <end position="65"/>
    </location>
</feature>
<dbReference type="AlphaFoldDB" id="A0A060NIS0"/>
<dbReference type="EMBL" id="AP014568">
    <property type="protein sequence ID" value="BAO82056.1"/>
    <property type="molecule type" value="Genomic_DNA"/>
</dbReference>
<proteinExistence type="predicted"/>
<dbReference type="Proteomes" id="UP000067461">
    <property type="component" value="Chromosome"/>
</dbReference>
<dbReference type="InterPro" id="IPR036163">
    <property type="entry name" value="HMA_dom_sf"/>
</dbReference>
<reference evidence="2 3" key="1">
    <citation type="journal article" date="2014" name="Nat. Commun.">
        <title>Physiological and genomic features of highly alkaliphilic hydrogen-utilizing Betaproteobacteria from a continental serpentinizing site.</title>
        <authorList>
            <person name="Suzuki S."/>
            <person name="Kuenen J.G."/>
            <person name="Schipper K."/>
            <person name="van der Velde S."/>
            <person name="Ishii S."/>
            <person name="Wu A."/>
            <person name="Sorokin D.Y."/>
            <person name="Tenney A."/>
            <person name="Meng X.Y."/>
            <person name="Morrill P.L."/>
            <person name="Kamagata Y."/>
            <person name="Muyzer G."/>
            <person name="Nealson K.H."/>
        </authorList>
    </citation>
    <scope>NUCLEOTIDE SEQUENCE [LARGE SCALE GENOMIC DNA]</scope>
    <source>
        <strain evidence="2 3">A1</strain>
    </source>
</reference>
<dbReference type="Pfam" id="PF00403">
    <property type="entry name" value="HMA"/>
    <property type="match status" value="1"/>
</dbReference>
<evidence type="ECO:0000259" key="1">
    <source>
        <dbReference type="PROSITE" id="PS50846"/>
    </source>
</evidence>
<name>A0A060NIS0_9BURK</name>
<accession>A0A060NIS0</accession>
<dbReference type="OrthoDB" id="9813965at2"/>
<dbReference type="RefSeq" id="WP_045532745.1">
    <property type="nucleotide sequence ID" value="NZ_AP014568.1"/>
</dbReference>
<organism evidence="2 3">
    <name type="scientific">Serpentinimonas raichei</name>
    <dbReference type="NCBI Taxonomy" id="1458425"/>
    <lineage>
        <taxon>Bacteria</taxon>
        <taxon>Pseudomonadati</taxon>
        <taxon>Pseudomonadota</taxon>
        <taxon>Betaproteobacteria</taxon>
        <taxon>Burkholderiales</taxon>
        <taxon>Comamonadaceae</taxon>
        <taxon>Serpentinimonas</taxon>
    </lineage>
</organism>
<dbReference type="GO" id="GO:0046872">
    <property type="term" value="F:metal ion binding"/>
    <property type="evidence" value="ECO:0007669"/>
    <property type="project" value="InterPro"/>
</dbReference>
<sequence length="75" mass="7875">MDTQHFTVQGMTCGHCEGAVRQAIRRLDAQAEVQIERSSGRVSVRSASSRPALAAALTEAGYPELVSNASDADAA</sequence>
<dbReference type="SUPFAM" id="SSF55008">
    <property type="entry name" value="HMA, heavy metal-associated domain"/>
    <property type="match status" value="1"/>
</dbReference>
<keyword evidence="3" id="KW-1185">Reference proteome</keyword>
<dbReference type="InterPro" id="IPR006121">
    <property type="entry name" value="HMA_dom"/>
</dbReference>
<dbReference type="CDD" id="cd00371">
    <property type="entry name" value="HMA"/>
    <property type="match status" value="1"/>
</dbReference>
<gene>
    <name evidence="2" type="ORF">SRAA_2202</name>
</gene>
<evidence type="ECO:0000313" key="3">
    <source>
        <dbReference type="Proteomes" id="UP000067461"/>
    </source>
</evidence>
<protein>
    <submittedName>
        <fullName evidence="2">Copper chaperone</fullName>
    </submittedName>
</protein>
<dbReference type="Gene3D" id="3.30.70.100">
    <property type="match status" value="1"/>
</dbReference>
<evidence type="ECO:0000313" key="2">
    <source>
        <dbReference type="EMBL" id="BAO82056.1"/>
    </source>
</evidence>
<dbReference type="KEGG" id="cbaa:SRAA_2202"/>
<dbReference type="STRING" id="1458425.SRAA_2202"/>